<dbReference type="Pfam" id="PF14226">
    <property type="entry name" value="DIOX_N"/>
    <property type="match status" value="1"/>
</dbReference>
<gene>
    <name evidence="5" type="ORF">EDB81DRAFT_836641</name>
</gene>
<protein>
    <submittedName>
        <fullName evidence="5">Oxidoreductase</fullName>
    </submittedName>
</protein>
<dbReference type="Gene3D" id="2.60.120.330">
    <property type="entry name" value="B-lactam Antibiotic, Isopenicillin N Synthase, Chain"/>
    <property type="match status" value="1"/>
</dbReference>
<sequence length="282" mass="32183">MDLPTLDFSNFSSNDASERKDLAGRMMESFRIHGAVRLINHGIPVEAISSVFQWLSLDARSRIPNIRDDTLQRGWSFQRSESNSKLNMTDENGSVPTNLFDKKEHFDWVIDDDEEFPNKWPAEEEIPNFRAAMTEFVQLCHNTGLRVLQAMDIWLELPSGTLAKRCESPVTEARTNVQRAWPHTDFGLITLLFQDAVGGLEIEDRENPRKFIPIIQENPTEVAVYISDTMESLANVASFVKASRNTSAGPLPHFVNRENPEQYEGMTAFELHRKRVGQLFVD</sequence>
<dbReference type="InterPro" id="IPR027443">
    <property type="entry name" value="IPNS-like_sf"/>
</dbReference>
<keyword evidence="3" id="KW-0408">Iron</keyword>
<proteinExistence type="predicted"/>
<evidence type="ECO:0000256" key="3">
    <source>
        <dbReference type="ARBA" id="ARBA00023004"/>
    </source>
</evidence>
<reference evidence="5" key="1">
    <citation type="journal article" date="2021" name="Nat. Commun.">
        <title>Genetic determinants of endophytism in the Arabidopsis root mycobiome.</title>
        <authorList>
            <person name="Mesny F."/>
            <person name="Miyauchi S."/>
            <person name="Thiergart T."/>
            <person name="Pickel B."/>
            <person name="Atanasova L."/>
            <person name="Karlsson M."/>
            <person name="Huettel B."/>
            <person name="Barry K.W."/>
            <person name="Haridas S."/>
            <person name="Chen C."/>
            <person name="Bauer D."/>
            <person name="Andreopoulos W."/>
            <person name="Pangilinan J."/>
            <person name="LaButti K."/>
            <person name="Riley R."/>
            <person name="Lipzen A."/>
            <person name="Clum A."/>
            <person name="Drula E."/>
            <person name="Henrissat B."/>
            <person name="Kohler A."/>
            <person name="Grigoriev I.V."/>
            <person name="Martin F.M."/>
            <person name="Hacquard S."/>
        </authorList>
    </citation>
    <scope>NUCLEOTIDE SEQUENCE</scope>
    <source>
        <strain evidence="5">MPI-CAGE-AT-0147</strain>
    </source>
</reference>
<comment type="caution">
    <text evidence="5">The sequence shown here is derived from an EMBL/GenBank/DDBJ whole genome shotgun (WGS) entry which is preliminary data.</text>
</comment>
<evidence type="ECO:0000259" key="4">
    <source>
        <dbReference type="Pfam" id="PF14226"/>
    </source>
</evidence>
<dbReference type="PANTHER" id="PTHR10209:SF881">
    <property type="entry name" value="FI07970P-RELATED"/>
    <property type="match status" value="1"/>
</dbReference>
<evidence type="ECO:0000313" key="6">
    <source>
        <dbReference type="Proteomes" id="UP000738349"/>
    </source>
</evidence>
<name>A0A9P9JJI5_9HYPO</name>
<evidence type="ECO:0000256" key="2">
    <source>
        <dbReference type="ARBA" id="ARBA00023002"/>
    </source>
</evidence>
<evidence type="ECO:0000313" key="5">
    <source>
        <dbReference type="EMBL" id="KAH7176726.1"/>
    </source>
</evidence>
<keyword evidence="1" id="KW-0479">Metal-binding</keyword>
<dbReference type="EMBL" id="JAGMUV010000001">
    <property type="protein sequence ID" value="KAH7176726.1"/>
    <property type="molecule type" value="Genomic_DNA"/>
</dbReference>
<organism evidence="5 6">
    <name type="scientific">Dactylonectria macrodidyma</name>
    <dbReference type="NCBI Taxonomy" id="307937"/>
    <lineage>
        <taxon>Eukaryota</taxon>
        <taxon>Fungi</taxon>
        <taxon>Dikarya</taxon>
        <taxon>Ascomycota</taxon>
        <taxon>Pezizomycotina</taxon>
        <taxon>Sordariomycetes</taxon>
        <taxon>Hypocreomycetidae</taxon>
        <taxon>Hypocreales</taxon>
        <taxon>Nectriaceae</taxon>
        <taxon>Dactylonectria</taxon>
    </lineage>
</organism>
<keyword evidence="2" id="KW-0560">Oxidoreductase</keyword>
<evidence type="ECO:0000256" key="1">
    <source>
        <dbReference type="ARBA" id="ARBA00022723"/>
    </source>
</evidence>
<dbReference type="AlphaFoldDB" id="A0A9P9JJI5"/>
<accession>A0A9P9JJI5</accession>
<dbReference type="OrthoDB" id="288590at2759"/>
<dbReference type="PANTHER" id="PTHR10209">
    <property type="entry name" value="OXIDOREDUCTASE, 2OG-FE II OXYGENASE FAMILY PROTEIN"/>
    <property type="match status" value="1"/>
</dbReference>
<dbReference type="GO" id="GO:0046872">
    <property type="term" value="F:metal ion binding"/>
    <property type="evidence" value="ECO:0007669"/>
    <property type="project" value="UniProtKB-KW"/>
</dbReference>
<dbReference type="SUPFAM" id="SSF51197">
    <property type="entry name" value="Clavaminate synthase-like"/>
    <property type="match status" value="1"/>
</dbReference>
<keyword evidence="6" id="KW-1185">Reference proteome</keyword>
<dbReference type="GO" id="GO:0016491">
    <property type="term" value="F:oxidoreductase activity"/>
    <property type="evidence" value="ECO:0007669"/>
    <property type="project" value="UniProtKB-KW"/>
</dbReference>
<feature type="domain" description="Non-haem dioxygenase N-terminal" evidence="4">
    <location>
        <begin position="3"/>
        <end position="123"/>
    </location>
</feature>
<dbReference type="Proteomes" id="UP000738349">
    <property type="component" value="Unassembled WGS sequence"/>
</dbReference>
<dbReference type="InterPro" id="IPR026992">
    <property type="entry name" value="DIOX_N"/>
</dbReference>